<gene>
    <name evidence="1" type="ORF">VZT92_022297</name>
</gene>
<dbReference type="Proteomes" id="UP001488805">
    <property type="component" value="Unassembled WGS sequence"/>
</dbReference>
<evidence type="ECO:0000313" key="2">
    <source>
        <dbReference type="Proteomes" id="UP001488805"/>
    </source>
</evidence>
<organism evidence="1 2">
    <name type="scientific">Zoarces viviparus</name>
    <name type="common">Viviparous eelpout</name>
    <name type="synonym">Blennius viviparus</name>
    <dbReference type="NCBI Taxonomy" id="48416"/>
    <lineage>
        <taxon>Eukaryota</taxon>
        <taxon>Metazoa</taxon>
        <taxon>Chordata</taxon>
        <taxon>Craniata</taxon>
        <taxon>Vertebrata</taxon>
        <taxon>Euteleostomi</taxon>
        <taxon>Actinopterygii</taxon>
        <taxon>Neopterygii</taxon>
        <taxon>Teleostei</taxon>
        <taxon>Neoteleostei</taxon>
        <taxon>Acanthomorphata</taxon>
        <taxon>Eupercaria</taxon>
        <taxon>Perciformes</taxon>
        <taxon>Cottioidei</taxon>
        <taxon>Zoarcales</taxon>
        <taxon>Zoarcidae</taxon>
        <taxon>Zoarcinae</taxon>
        <taxon>Zoarces</taxon>
    </lineage>
</organism>
<comment type="caution">
    <text evidence="1">The sequence shown here is derived from an EMBL/GenBank/DDBJ whole genome shotgun (WGS) entry which is preliminary data.</text>
</comment>
<reference evidence="1 2" key="1">
    <citation type="journal article" date="2024" name="Genome Biol. Evol.">
        <title>Chromosome-level genome assembly of the viviparous eelpout Zoarces viviparus.</title>
        <authorList>
            <person name="Fuhrmann N."/>
            <person name="Brasseur M.V."/>
            <person name="Bakowski C.E."/>
            <person name="Podsiadlowski L."/>
            <person name="Prost S."/>
            <person name="Krehenwinkel H."/>
            <person name="Mayer C."/>
        </authorList>
    </citation>
    <scope>NUCLEOTIDE SEQUENCE [LARGE SCALE GENOMIC DNA]</scope>
    <source>
        <strain evidence="1">NO-MEL_2022_Ind0_liver</strain>
    </source>
</reference>
<accession>A0AAW1EBN4</accession>
<dbReference type="AlphaFoldDB" id="A0AAW1EBN4"/>
<protein>
    <submittedName>
        <fullName evidence="1">Uncharacterized protein</fullName>
    </submittedName>
</protein>
<proteinExistence type="predicted"/>
<keyword evidence="2" id="KW-1185">Reference proteome</keyword>
<dbReference type="EMBL" id="JBCEZU010000434">
    <property type="protein sequence ID" value="KAK9519578.1"/>
    <property type="molecule type" value="Genomic_DNA"/>
</dbReference>
<name>A0AAW1EBN4_ZOAVI</name>
<sequence>MKLSLLFHRQGDHGGVTVTFRVYPSLRNTVYLTCSSLSGQFSGLCGGTGFSTRQKYFAEEFLEGSVRIKHKEGTKHNT</sequence>
<evidence type="ECO:0000313" key="1">
    <source>
        <dbReference type="EMBL" id="KAK9519578.1"/>
    </source>
</evidence>